<evidence type="ECO:0000256" key="1">
    <source>
        <dbReference type="ARBA" id="ARBA00004141"/>
    </source>
</evidence>
<keyword evidence="2 6" id="KW-0812">Transmembrane</keyword>
<accession>A0A9W7KXQ8</accession>
<feature type="transmembrane region" description="Helical" evidence="6">
    <location>
        <begin position="151"/>
        <end position="174"/>
    </location>
</feature>
<reference evidence="9" key="1">
    <citation type="journal article" date="2023" name="Commun. Biol.">
        <title>Genome analysis of Parmales, the sister group of diatoms, reveals the evolutionary specialization of diatoms from phago-mixotrophs to photoautotrophs.</title>
        <authorList>
            <person name="Ban H."/>
            <person name="Sato S."/>
            <person name="Yoshikawa S."/>
            <person name="Yamada K."/>
            <person name="Nakamura Y."/>
            <person name="Ichinomiya M."/>
            <person name="Sato N."/>
            <person name="Blanc-Mathieu R."/>
            <person name="Endo H."/>
            <person name="Kuwata A."/>
            <person name="Ogata H."/>
        </authorList>
    </citation>
    <scope>NUCLEOTIDE SEQUENCE [LARGE SCALE GENOMIC DNA]</scope>
    <source>
        <strain evidence="9">NIES 3700</strain>
    </source>
</reference>
<evidence type="ECO:0000256" key="6">
    <source>
        <dbReference type="SAM" id="Phobius"/>
    </source>
</evidence>
<dbReference type="Pfam" id="PF03741">
    <property type="entry name" value="TerC"/>
    <property type="match status" value="1"/>
</dbReference>
<feature type="region of interest" description="Disordered" evidence="5">
    <location>
        <begin position="26"/>
        <end position="61"/>
    </location>
</feature>
<evidence type="ECO:0000313" key="9">
    <source>
        <dbReference type="Proteomes" id="UP001165122"/>
    </source>
</evidence>
<dbReference type="NCBIfam" id="TIGR03718">
    <property type="entry name" value="R_switched_Alx"/>
    <property type="match status" value="1"/>
</dbReference>
<evidence type="ECO:0008006" key="10">
    <source>
        <dbReference type="Google" id="ProtNLM"/>
    </source>
</evidence>
<comment type="subcellular location">
    <subcellularLocation>
        <location evidence="1">Membrane</location>
        <topology evidence="1">Multi-pass membrane protein</topology>
    </subcellularLocation>
</comment>
<name>A0A9W7KXQ8_9STRA</name>
<dbReference type="InterPro" id="IPR022369">
    <property type="entry name" value="Integral_membrane_TerC_rswitch"/>
</dbReference>
<keyword evidence="7" id="KW-0732">Signal</keyword>
<protein>
    <recommendedName>
        <fullName evidence="10">Thylakoid membrane protein TERC, chloroplastic</fullName>
    </recommendedName>
</protein>
<dbReference type="AlphaFoldDB" id="A0A9W7KXQ8"/>
<keyword evidence="9" id="KW-1185">Reference proteome</keyword>
<dbReference type="PANTHER" id="PTHR30238:SF0">
    <property type="entry name" value="THYLAKOID MEMBRANE PROTEIN TERC, CHLOROPLASTIC"/>
    <property type="match status" value="1"/>
</dbReference>
<dbReference type="GO" id="GO:0016020">
    <property type="term" value="C:membrane"/>
    <property type="evidence" value="ECO:0007669"/>
    <property type="project" value="UniProtKB-SubCell"/>
</dbReference>
<dbReference type="InterPro" id="IPR005496">
    <property type="entry name" value="Integral_membrane_TerC"/>
</dbReference>
<evidence type="ECO:0000256" key="7">
    <source>
        <dbReference type="SAM" id="SignalP"/>
    </source>
</evidence>
<evidence type="ECO:0000256" key="3">
    <source>
        <dbReference type="ARBA" id="ARBA00022989"/>
    </source>
</evidence>
<dbReference type="EMBL" id="BRXW01000236">
    <property type="protein sequence ID" value="GMI15678.1"/>
    <property type="molecule type" value="Genomic_DNA"/>
</dbReference>
<dbReference type="OrthoDB" id="417520at2759"/>
<feature type="chain" id="PRO_5040928020" description="Thylakoid membrane protein TERC, chloroplastic" evidence="7">
    <location>
        <begin position="22"/>
        <end position="362"/>
    </location>
</feature>
<evidence type="ECO:0000256" key="4">
    <source>
        <dbReference type="ARBA" id="ARBA00023136"/>
    </source>
</evidence>
<evidence type="ECO:0000313" key="8">
    <source>
        <dbReference type="EMBL" id="GMI15678.1"/>
    </source>
</evidence>
<organism evidence="8 9">
    <name type="scientific">Triparma laevis f. longispina</name>
    <dbReference type="NCBI Taxonomy" id="1714387"/>
    <lineage>
        <taxon>Eukaryota</taxon>
        <taxon>Sar</taxon>
        <taxon>Stramenopiles</taxon>
        <taxon>Ochrophyta</taxon>
        <taxon>Bolidophyceae</taxon>
        <taxon>Parmales</taxon>
        <taxon>Triparmaceae</taxon>
        <taxon>Triparma</taxon>
    </lineage>
</organism>
<dbReference type="PANTHER" id="PTHR30238">
    <property type="entry name" value="MEMBRANE BOUND PREDICTED REDOX MODULATOR"/>
    <property type="match status" value="1"/>
</dbReference>
<comment type="caution">
    <text evidence="8">The sequence shown here is derived from an EMBL/GenBank/DDBJ whole genome shotgun (WGS) entry which is preliminary data.</text>
</comment>
<feature type="compositionally biased region" description="Polar residues" evidence="5">
    <location>
        <begin position="45"/>
        <end position="61"/>
    </location>
</feature>
<gene>
    <name evidence="8" type="ORF">TrLO_g14040</name>
</gene>
<sequence>MRSPSTLLVIVLCLLQTPSTSFLPTHVSHSRSSTLTPKLAASVPGRSTSSPLALSKPNQSRPTQYTQLFNANGSDVEVEGKEGGNYRKAFMRTAQTVLISLGFACTLGVVKGPEEFVAGYLVEQSLSIDNLFVFLLLFDYFKIPTSYQDKILSYGISTAVVLRLVLILAGSLALEEFKGILLVFAGILIFSSGKMLTGWVDDLNGEGDEEDISQNWIVQTSSKLFQTTESFDNDNFFTVQNGIKYATPMLLCLVSIEISDVVFAVDSIPAVFGVTEDPLIIFSSNIFAIASLRSLYTVLSEAVKNLKYLEPAVALVLGFIGGKMIAEFGGVEVSTEASLAVVAFFLGGGVGASLILKEDDED</sequence>
<keyword evidence="4 6" id="KW-0472">Membrane</keyword>
<evidence type="ECO:0000256" key="2">
    <source>
        <dbReference type="ARBA" id="ARBA00022692"/>
    </source>
</evidence>
<keyword evidence="3 6" id="KW-1133">Transmembrane helix</keyword>
<feature type="signal peptide" evidence="7">
    <location>
        <begin position="1"/>
        <end position="21"/>
    </location>
</feature>
<proteinExistence type="predicted"/>
<dbReference type="Proteomes" id="UP001165122">
    <property type="component" value="Unassembled WGS sequence"/>
</dbReference>
<evidence type="ECO:0000256" key="5">
    <source>
        <dbReference type="SAM" id="MobiDB-lite"/>
    </source>
</evidence>